<name>A0ABR5MGN3_9BACI</name>
<feature type="transmembrane region" description="Helical" evidence="1">
    <location>
        <begin position="67"/>
        <end position="89"/>
    </location>
</feature>
<dbReference type="EMBL" id="LGTK01000062">
    <property type="protein sequence ID" value="KPH71790.1"/>
    <property type="molecule type" value="Genomic_DNA"/>
</dbReference>
<proteinExistence type="predicted"/>
<keyword evidence="1" id="KW-0812">Transmembrane</keyword>
<keyword evidence="1" id="KW-0472">Membrane</keyword>
<organism evidence="2 3">
    <name type="scientific">Oceanobacillus caeni</name>
    <dbReference type="NCBI Taxonomy" id="405946"/>
    <lineage>
        <taxon>Bacteria</taxon>
        <taxon>Bacillati</taxon>
        <taxon>Bacillota</taxon>
        <taxon>Bacilli</taxon>
        <taxon>Bacillales</taxon>
        <taxon>Bacillaceae</taxon>
        <taxon>Oceanobacillus</taxon>
    </lineage>
</organism>
<dbReference type="RefSeq" id="WP_060668992.1">
    <property type="nucleotide sequence ID" value="NZ_LGTK01000062.1"/>
</dbReference>
<reference evidence="2 3" key="1">
    <citation type="submission" date="2015-07" db="EMBL/GenBank/DDBJ databases">
        <title>High-quality draft genome sequence of Oceanobacillus caeni HM6, a bacillus isolated from a human feces.</title>
        <authorList>
            <person name="Kumar J."/>
            <person name="Verma M.K."/>
            <person name="Pandey R."/>
            <person name="Bhambi M."/>
            <person name="Chauhan N."/>
        </authorList>
    </citation>
    <scope>NUCLEOTIDE SEQUENCE [LARGE SCALE GENOMIC DNA]</scope>
    <source>
        <strain evidence="2 3">HM6</strain>
    </source>
</reference>
<keyword evidence="1" id="KW-1133">Transmembrane helix</keyword>
<evidence type="ECO:0000313" key="3">
    <source>
        <dbReference type="Proteomes" id="UP000037854"/>
    </source>
</evidence>
<keyword evidence="3" id="KW-1185">Reference proteome</keyword>
<sequence length="104" mass="12060">MNMIDILMTTLFIVILIRAILKNRKILKELTKRQIFGVVISYLITVFIAFIFIYYGGNWVAGYFSNIFFKYVIFLVVVCIALYLCISILNKVLQKITNGILPKN</sequence>
<feature type="transmembrane region" description="Helical" evidence="1">
    <location>
        <begin position="35"/>
        <end position="55"/>
    </location>
</feature>
<accession>A0ABR5MGN3</accession>
<feature type="transmembrane region" description="Helical" evidence="1">
    <location>
        <begin position="6"/>
        <end position="23"/>
    </location>
</feature>
<gene>
    <name evidence="2" type="ORF">AFL42_14115</name>
</gene>
<evidence type="ECO:0000313" key="2">
    <source>
        <dbReference type="EMBL" id="KPH71790.1"/>
    </source>
</evidence>
<dbReference type="Proteomes" id="UP000037854">
    <property type="component" value="Unassembled WGS sequence"/>
</dbReference>
<evidence type="ECO:0000256" key="1">
    <source>
        <dbReference type="SAM" id="Phobius"/>
    </source>
</evidence>
<comment type="caution">
    <text evidence="2">The sequence shown here is derived from an EMBL/GenBank/DDBJ whole genome shotgun (WGS) entry which is preliminary data.</text>
</comment>
<protein>
    <submittedName>
        <fullName evidence="2">Uncharacterized protein</fullName>
    </submittedName>
</protein>